<evidence type="ECO:0000313" key="2">
    <source>
        <dbReference type="Proteomes" id="UP000612282"/>
    </source>
</evidence>
<name>A0ABQ3XBS4_9ACTN</name>
<keyword evidence="2" id="KW-1185">Reference proteome</keyword>
<evidence type="ECO:0000313" key="1">
    <source>
        <dbReference type="EMBL" id="GID55908.1"/>
    </source>
</evidence>
<dbReference type="Proteomes" id="UP000612282">
    <property type="component" value="Unassembled WGS sequence"/>
</dbReference>
<protein>
    <submittedName>
        <fullName evidence="1">Uncharacterized protein</fullName>
    </submittedName>
</protein>
<dbReference type="EMBL" id="BOMG01000054">
    <property type="protein sequence ID" value="GID55908.1"/>
    <property type="molecule type" value="Genomic_DNA"/>
</dbReference>
<accession>A0ABQ3XBS4</accession>
<sequence>MTAEAAETITGSFVCEATYNGAAIVTSPLPSAEAVLAVQNLANVGPSTGPAVFAAVPVIWPEPSSEVFAAECLDERAGAVVPVSPARQEQQRLTC</sequence>
<gene>
    <name evidence="1" type="ORF">Aco03nite_043120</name>
</gene>
<proteinExistence type="predicted"/>
<reference evidence="1 2" key="1">
    <citation type="submission" date="2021-01" db="EMBL/GenBank/DDBJ databases">
        <title>Whole genome shotgun sequence of Actinoplanes couchii NBRC 106145.</title>
        <authorList>
            <person name="Komaki H."/>
            <person name="Tamura T."/>
        </authorList>
    </citation>
    <scope>NUCLEOTIDE SEQUENCE [LARGE SCALE GENOMIC DNA]</scope>
    <source>
        <strain evidence="1 2">NBRC 106145</strain>
    </source>
</reference>
<organism evidence="1 2">
    <name type="scientific">Actinoplanes couchii</name>
    <dbReference type="NCBI Taxonomy" id="403638"/>
    <lineage>
        <taxon>Bacteria</taxon>
        <taxon>Bacillati</taxon>
        <taxon>Actinomycetota</taxon>
        <taxon>Actinomycetes</taxon>
        <taxon>Micromonosporales</taxon>
        <taxon>Micromonosporaceae</taxon>
        <taxon>Actinoplanes</taxon>
    </lineage>
</organism>
<comment type="caution">
    <text evidence="1">The sequence shown here is derived from an EMBL/GenBank/DDBJ whole genome shotgun (WGS) entry which is preliminary data.</text>
</comment>